<feature type="transmembrane region" description="Helical" evidence="6">
    <location>
        <begin position="55"/>
        <end position="74"/>
    </location>
</feature>
<dbReference type="InterPro" id="IPR052984">
    <property type="entry name" value="UPF0421"/>
</dbReference>
<dbReference type="Pfam" id="PF11728">
    <property type="entry name" value="ArAE_1_C"/>
    <property type="match status" value="1"/>
</dbReference>
<evidence type="ECO:0000256" key="6">
    <source>
        <dbReference type="SAM" id="Phobius"/>
    </source>
</evidence>
<dbReference type="Proteomes" id="UP000003434">
    <property type="component" value="Unassembled WGS sequence"/>
</dbReference>
<evidence type="ECO:0000256" key="4">
    <source>
        <dbReference type="ARBA" id="ARBA00022989"/>
    </source>
</evidence>
<dbReference type="InterPro" id="IPR038323">
    <property type="entry name" value="ArAE_1_C_sf"/>
</dbReference>
<dbReference type="InterPro" id="IPR010343">
    <property type="entry name" value="ArAE_1"/>
</dbReference>
<evidence type="ECO:0000313" key="8">
    <source>
        <dbReference type="EMBL" id="EFU75708.1"/>
    </source>
</evidence>
<dbReference type="RefSeq" id="WP_008752158.1">
    <property type="nucleotide sequence ID" value="NZ_GL622296.1"/>
</dbReference>
<reference evidence="8 9" key="1">
    <citation type="submission" date="2010-12" db="EMBL/GenBank/DDBJ databases">
        <authorList>
            <person name="Muzny D."/>
            <person name="Qin X."/>
            <person name="Deng J."/>
            <person name="Jiang H."/>
            <person name="Liu Y."/>
            <person name="Qu J."/>
            <person name="Song X.-Z."/>
            <person name="Zhang L."/>
            <person name="Thornton R."/>
            <person name="Coyle M."/>
            <person name="Francisco L."/>
            <person name="Jackson L."/>
            <person name="Javaid M."/>
            <person name="Korchina V."/>
            <person name="Kovar C."/>
            <person name="Mata R."/>
            <person name="Mathew T."/>
            <person name="Ngo R."/>
            <person name="Nguyen L."/>
            <person name="Nguyen N."/>
            <person name="Okwuonu G."/>
            <person name="Ongeri F."/>
            <person name="Pham C."/>
            <person name="Simmons D."/>
            <person name="Wilczek-Boney K."/>
            <person name="Hale W."/>
            <person name="Jakkamsetti A."/>
            <person name="Pham P."/>
            <person name="Ruth R."/>
            <person name="San Lucas F."/>
            <person name="Warren J."/>
            <person name="Zhang J."/>
            <person name="Zhao Z."/>
            <person name="Zhou C."/>
            <person name="Zhu D."/>
            <person name="Lee S."/>
            <person name="Bess C."/>
            <person name="Blankenburg K."/>
            <person name="Forbes L."/>
            <person name="Fu Q."/>
            <person name="Gubbala S."/>
            <person name="Hirani K."/>
            <person name="Jayaseelan J.C."/>
            <person name="Lara F."/>
            <person name="Munidasa M."/>
            <person name="Palculict T."/>
            <person name="Patil S."/>
            <person name="Pu L.-L."/>
            <person name="Saada N."/>
            <person name="Tang L."/>
            <person name="Weissenberger G."/>
            <person name="Zhu Y."/>
            <person name="Hemphill L."/>
            <person name="Shang Y."/>
            <person name="Youmans B."/>
            <person name="Ayvaz T."/>
            <person name="Ross M."/>
            <person name="Santibanez J."/>
            <person name="Aqrawi P."/>
            <person name="Gross S."/>
            <person name="Joshi V."/>
            <person name="Fowler G."/>
            <person name="Nazareth L."/>
            <person name="Reid J."/>
            <person name="Worley K."/>
            <person name="Petrosino J."/>
            <person name="Highlander S."/>
            <person name="Gibbs R."/>
        </authorList>
    </citation>
    <scope>NUCLEOTIDE SEQUENCE [LARGE SCALE GENOMIC DNA]</scope>
    <source>
        <strain evidence="8 9">DSM 3986</strain>
    </source>
</reference>
<dbReference type="EMBL" id="AEPW01000092">
    <property type="protein sequence ID" value="EFU75708.1"/>
    <property type="molecule type" value="Genomic_DNA"/>
</dbReference>
<feature type="transmembrane region" description="Helical" evidence="6">
    <location>
        <begin position="81"/>
        <end position="101"/>
    </location>
</feature>
<evidence type="ECO:0000256" key="3">
    <source>
        <dbReference type="ARBA" id="ARBA00022692"/>
    </source>
</evidence>
<organism evidence="8 9">
    <name type="scientific">Lachnoanaerobaculum saburreum DSM 3986</name>
    <dbReference type="NCBI Taxonomy" id="887325"/>
    <lineage>
        <taxon>Bacteria</taxon>
        <taxon>Bacillati</taxon>
        <taxon>Bacillota</taxon>
        <taxon>Clostridia</taxon>
        <taxon>Lachnospirales</taxon>
        <taxon>Lachnospiraceae</taxon>
        <taxon>Lachnoanaerobaculum</taxon>
    </lineage>
</organism>
<feature type="transmembrane region" description="Helical" evidence="6">
    <location>
        <begin position="129"/>
        <end position="146"/>
    </location>
</feature>
<keyword evidence="5 6" id="KW-0472">Membrane</keyword>
<dbReference type="GO" id="GO:0005886">
    <property type="term" value="C:plasma membrane"/>
    <property type="evidence" value="ECO:0007669"/>
    <property type="project" value="UniProtKB-SubCell"/>
</dbReference>
<sequence length="329" mass="37620">MDFFERINFTKVLKIAIGSGVAILIAEFLGLKYVSSAGIITLLSIQDTKKSTIKIALKRIAGFAVSIFIAFAAFNTIGYNVPAFTCYLLVFVAICIAFGLYESLSPCAVLVTHIMSEKYMNIDIVRNEAALMLTGTSLGILLNMYMPRNLKHIREYQARIENEIKIILDRLVKFLNGSEAKLEYDFDSLEKIIDDAVAKSYTDKDNILSYDLKYFINYMEMRKSQIMVLRYIFIQGSAMNSRPAQAYDIADFLQNMIPKLHESNNAVNALIDLYFVKEKHKSSELPKTGTEFEDRATLRSVLVNIEQFLEIKREFAENISDEEKKMFWK</sequence>
<evidence type="ECO:0000256" key="1">
    <source>
        <dbReference type="ARBA" id="ARBA00004651"/>
    </source>
</evidence>
<dbReference type="HOGENOM" id="CLU_067525_0_0_9"/>
<evidence type="ECO:0000313" key="9">
    <source>
        <dbReference type="Proteomes" id="UP000003434"/>
    </source>
</evidence>
<dbReference type="InterPro" id="IPR021062">
    <property type="entry name" value="ArAE_1_C"/>
</dbReference>
<evidence type="ECO:0000256" key="2">
    <source>
        <dbReference type="ARBA" id="ARBA00022475"/>
    </source>
</evidence>
<keyword evidence="4 6" id="KW-1133">Transmembrane helix</keyword>
<proteinExistence type="predicted"/>
<gene>
    <name evidence="8" type="ORF">HMPREF0381_2397</name>
</gene>
<feature type="transmembrane region" description="Helical" evidence="6">
    <location>
        <begin position="12"/>
        <end position="35"/>
    </location>
</feature>
<keyword evidence="2" id="KW-1003">Cell membrane</keyword>
<dbReference type="Gene3D" id="1.20.120.940">
    <property type="entry name" value="Putative aromatic acid exporter, C-terminal domain"/>
    <property type="match status" value="1"/>
</dbReference>
<accession>E6LR12</accession>
<dbReference type="Pfam" id="PF06081">
    <property type="entry name" value="ArAE_1"/>
    <property type="match status" value="1"/>
</dbReference>
<evidence type="ECO:0000259" key="7">
    <source>
        <dbReference type="Pfam" id="PF11728"/>
    </source>
</evidence>
<keyword evidence="3 6" id="KW-0812">Transmembrane</keyword>
<dbReference type="PANTHER" id="PTHR40064:SF1">
    <property type="entry name" value="MEMBRANE PROTEIN"/>
    <property type="match status" value="1"/>
</dbReference>
<comment type="caution">
    <text evidence="8">The sequence shown here is derived from an EMBL/GenBank/DDBJ whole genome shotgun (WGS) entry which is preliminary data.</text>
</comment>
<feature type="domain" description="Putative aromatic acid exporter C-terminal" evidence="7">
    <location>
        <begin position="151"/>
        <end position="313"/>
    </location>
</feature>
<dbReference type="PANTHER" id="PTHR40064">
    <property type="entry name" value="MEMBRANE PROTEIN-RELATED"/>
    <property type="match status" value="1"/>
</dbReference>
<protein>
    <recommendedName>
        <fullName evidence="7">Putative aromatic acid exporter C-terminal domain-containing protein</fullName>
    </recommendedName>
</protein>
<evidence type="ECO:0000256" key="5">
    <source>
        <dbReference type="ARBA" id="ARBA00023136"/>
    </source>
</evidence>
<dbReference type="AlphaFoldDB" id="E6LR12"/>
<comment type="subcellular location">
    <subcellularLocation>
        <location evidence="1">Cell membrane</location>
        <topology evidence="1">Multi-pass membrane protein</topology>
    </subcellularLocation>
</comment>
<dbReference type="eggNOG" id="COG4129">
    <property type="taxonomic scope" value="Bacteria"/>
</dbReference>
<name>E6LR12_9FIRM</name>